<dbReference type="InterPro" id="IPR039535">
    <property type="entry name" value="ASST-like"/>
</dbReference>
<accession>A0A916TK81</accession>
<organism evidence="1 2">
    <name type="scientific">Gordonia jinhuaensis</name>
    <dbReference type="NCBI Taxonomy" id="1517702"/>
    <lineage>
        <taxon>Bacteria</taxon>
        <taxon>Bacillati</taxon>
        <taxon>Actinomycetota</taxon>
        <taxon>Actinomycetes</taxon>
        <taxon>Mycobacteriales</taxon>
        <taxon>Gordoniaceae</taxon>
        <taxon>Gordonia</taxon>
    </lineage>
</organism>
<dbReference type="PANTHER" id="PTHR35340:SF5">
    <property type="entry name" value="ASST-DOMAIN-CONTAINING PROTEIN"/>
    <property type="match status" value="1"/>
</dbReference>
<sequence>MEQHTLKRRGTGLIGSEPENSFGGFTLYAPLNGAGQVYLVDENGEEAHRWDLPYRPGRHARLLADGSLAYNGCLVGSERAEPLFDMWRKYSGGSMARYDRDGTLLSEFVDPMQHHDANHLDDGGILYAAVEPLTGNCAKSVRGGHPGTEAVDADKNPVVYADVIREVDADGRLVWEWKAFDHLDVEAFPLQPHYWREQWPLINSVAPLGTDRVIASLRSVSGVIVIDRASGDVVWHLDSTVVAQQHHATPLDNGNILIFDNGTFRHGESVTYSRVIEVDPATNDIVWNYTDPFREGFFTPYMGGAQRLRNGNTLITEAAFGRIFEVTESGRLCWEYVVPHFSTYPDAATASRFPAQSNAIFRAYRYSREQVTAWGLA</sequence>
<evidence type="ECO:0000313" key="1">
    <source>
        <dbReference type="EMBL" id="GGB45235.1"/>
    </source>
</evidence>
<dbReference type="AlphaFoldDB" id="A0A916TK81"/>
<dbReference type="InterPro" id="IPR053143">
    <property type="entry name" value="Arylsulfate_ST"/>
</dbReference>
<evidence type="ECO:0008006" key="3">
    <source>
        <dbReference type="Google" id="ProtNLM"/>
    </source>
</evidence>
<dbReference type="Pfam" id="PF14269">
    <property type="entry name" value="Arylsulfotran_2"/>
    <property type="match status" value="1"/>
</dbReference>
<dbReference type="EMBL" id="BMGC01000042">
    <property type="protein sequence ID" value="GGB45235.1"/>
    <property type="molecule type" value="Genomic_DNA"/>
</dbReference>
<dbReference type="InterPro" id="IPR015943">
    <property type="entry name" value="WD40/YVTN_repeat-like_dom_sf"/>
</dbReference>
<reference evidence="1" key="1">
    <citation type="journal article" date="2014" name="Int. J. Syst. Evol. Microbiol.">
        <title>Complete genome sequence of Corynebacterium casei LMG S-19264T (=DSM 44701T), isolated from a smear-ripened cheese.</title>
        <authorList>
            <consortium name="US DOE Joint Genome Institute (JGI-PGF)"/>
            <person name="Walter F."/>
            <person name="Albersmeier A."/>
            <person name="Kalinowski J."/>
            <person name="Ruckert C."/>
        </authorList>
    </citation>
    <scope>NUCLEOTIDE SEQUENCE</scope>
    <source>
        <strain evidence="1">CGMCC 1.12827</strain>
    </source>
</reference>
<keyword evidence="2" id="KW-1185">Reference proteome</keyword>
<gene>
    <name evidence="1" type="ORF">GCM10011489_35820</name>
</gene>
<reference evidence="1" key="2">
    <citation type="submission" date="2020-09" db="EMBL/GenBank/DDBJ databases">
        <authorList>
            <person name="Sun Q."/>
            <person name="Zhou Y."/>
        </authorList>
    </citation>
    <scope>NUCLEOTIDE SEQUENCE</scope>
    <source>
        <strain evidence="1">CGMCC 1.12827</strain>
    </source>
</reference>
<comment type="caution">
    <text evidence="1">The sequence shown here is derived from an EMBL/GenBank/DDBJ whole genome shotgun (WGS) entry which is preliminary data.</text>
</comment>
<dbReference type="RefSeq" id="WP_188588406.1">
    <property type="nucleotide sequence ID" value="NZ_BMGC01000042.1"/>
</dbReference>
<dbReference type="Proteomes" id="UP000621454">
    <property type="component" value="Unassembled WGS sequence"/>
</dbReference>
<name>A0A916TK81_9ACTN</name>
<dbReference type="InterPro" id="IPR011047">
    <property type="entry name" value="Quinoprotein_ADH-like_sf"/>
</dbReference>
<dbReference type="Gene3D" id="2.130.10.10">
    <property type="entry name" value="YVTN repeat-like/Quinoprotein amine dehydrogenase"/>
    <property type="match status" value="1"/>
</dbReference>
<evidence type="ECO:0000313" key="2">
    <source>
        <dbReference type="Proteomes" id="UP000621454"/>
    </source>
</evidence>
<dbReference type="PANTHER" id="PTHR35340">
    <property type="entry name" value="PQQ ENZYME REPEAT PROTEIN-RELATED"/>
    <property type="match status" value="1"/>
</dbReference>
<dbReference type="SUPFAM" id="SSF50998">
    <property type="entry name" value="Quinoprotein alcohol dehydrogenase-like"/>
    <property type="match status" value="1"/>
</dbReference>
<proteinExistence type="predicted"/>
<protein>
    <recommendedName>
        <fullName evidence="3">Arylsulfotransferase (ASST)</fullName>
    </recommendedName>
</protein>